<dbReference type="KEGG" id="mlo:msr8579"/>
<feature type="compositionally biased region" description="Polar residues" evidence="1">
    <location>
        <begin position="63"/>
        <end position="79"/>
    </location>
</feature>
<evidence type="ECO:0000313" key="3">
    <source>
        <dbReference type="EMBL" id="BAB47792.1"/>
    </source>
</evidence>
<dbReference type="Proteomes" id="UP000000552">
    <property type="component" value="Chromosome"/>
</dbReference>
<proteinExistence type="predicted"/>
<organism evidence="3 4">
    <name type="scientific">Mesorhizobium japonicum (strain LMG 29417 / CECT 9101 / MAFF 303099)</name>
    <name type="common">Mesorhizobium loti (strain MAFF 303099)</name>
    <dbReference type="NCBI Taxonomy" id="266835"/>
    <lineage>
        <taxon>Bacteria</taxon>
        <taxon>Pseudomonadati</taxon>
        <taxon>Pseudomonadota</taxon>
        <taxon>Alphaproteobacteria</taxon>
        <taxon>Hyphomicrobiales</taxon>
        <taxon>Phyllobacteriaceae</taxon>
        <taxon>Mesorhizobium</taxon>
    </lineage>
</organism>
<evidence type="ECO:0000313" key="4">
    <source>
        <dbReference type="Proteomes" id="UP000000552"/>
    </source>
</evidence>
<accession>Q98NG9</accession>
<evidence type="ECO:0000256" key="1">
    <source>
        <dbReference type="SAM" id="MobiDB-lite"/>
    </source>
</evidence>
<sequence>MNQPADCRVYPVSHPKATKTRSNAMYRRFLAASVLTIGLATSAMAQSSDGAYSNRHNWWPFGNEQSSGVDQNTTGSINGDRSGLDSLGNSGPAGPCAYGTAGPDANAQGNVNDQYCGK</sequence>
<gene>
    <name evidence="3" type="ordered locus">msr8579</name>
</gene>
<feature type="region of interest" description="Disordered" evidence="1">
    <location>
        <begin position="62"/>
        <end position="118"/>
    </location>
</feature>
<dbReference type="AlphaFoldDB" id="Q98NG9"/>
<feature type="signal peptide" evidence="2">
    <location>
        <begin position="1"/>
        <end position="45"/>
    </location>
</feature>
<protein>
    <submittedName>
        <fullName evidence="3">Msr8579 protein</fullName>
    </submittedName>
</protein>
<name>Q98NG9_RHILO</name>
<dbReference type="HOGENOM" id="CLU_167593_0_0_5"/>
<feature type="chain" id="PRO_5004322833" evidence="2">
    <location>
        <begin position="46"/>
        <end position="118"/>
    </location>
</feature>
<feature type="compositionally biased region" description="Polar residues" evidence="1">
    <location>
        <begin position="107"/>
        <end position="118"/>
    </location>
</feature>
<dbReference type="EMBL" id="BA000012">
    <property type="protein sequence ID" value="BAB47792.1"/>
    <property type="molecule type" value="Genomic_DNA"/>
</dbReference>
<keyword evidence="2" id="KW-0732">Signal</keyword>
<reference evidence="3 4" key="1">
    <citation type="journal article" date="2000" name="DNA Res.">
        <title>Complete genome structure of the nitrogen-fixing symbiotic bacterium Mesorhizobium loti.</title>
        <authorList>
            <person name="Kaneko T."/>
            <person name="Nakamura Y."/>
            <person name="Sato S."/>
            <person name="Asamizu E."/>
            <person name="Kato T."/>
            <person name="Sasamoto S."/>
            <person name="Watanabe A."/>
            <person name="Idesawa K."/>
            <person name="Ishikawa A."/>
            <person name="Kawashima K."/>
            <person name="Kimura T."/>
            <person name="Kishida Y."/>
            <person name="Kiyokawa C."/>
            <person name="Kohara M."/>
            <person name="Matsumoto M."/>
            <person name="Matsuno A."/>
            <person name="Mochizuki Y."/>
            <person name="Nakayama S."/>
            <person name="Nakazaki N."/>
            <person name="Shimpo S."/>
            <person name="Sugimoto M."/>
            <person name="Takeuchi C."/>
            <person name="Yamada M."/>
            <person name="Tabata S."/>
        </authorList>
    </citation>
    <scope>NUCLEOTIDE SEQUENCE [LARGE SCALE GENOMIC DNA]</scope>
    <source>
        <strain evidence="4">LMG 29417 / CECT 9101 / MAFF 303099</strain>
    </source>
</reference>
<evidence type="ECO:0000256" key="2">
    <source>
        <dbReference type="SAM" id="SignalP"/>
    </source>
</evidence>